<dbReference type="InterPro" id="IPR010979">
    <property type="entry name" value="Ribosomal_uS13-like_H2TH"/>
</dbReference>
<comment type="caution">
    <text evidence="16">The sequence shown here is derived from an EMBL/GenBank/DDBJ whole genome shotgun (WGS) entry which is preliminary data.</text>
</comment>
<dbReference type="SUPFAM" id="SSF57716">
    <property type="entry name" value="Glucocorticoid receptor-like (DNA-binding domain)"/>
    <property type="match status" value="1"/>
</dbReference>
<dbReference type="RefSeq" id="WP_147167592.1">
    <property type="nucleotide sequence ID" value="NZ_VOOR01000020.1"/>
</dbReference>
<evidence type="ECO:0000256" key="8">
    <source>
        <dbReference type="ARBA" id="ARBA00023125"/>
    </source>
</evidence>
<dbReference type="GO" id="GO:0008270">
    <property type="term" value="F:zinc ion binding"/>
    <property type="evidence" value="ECO:0007669"/>
    <property type="project" value="UniProtKB-KW"/>
</dbReference>
<keyword evidence="17" id="KW-1185">Reference proteome</keyword>
<evidence type="ECO:0000256" key="6">
    <source>
        <dbReference type="ARBA" id="ARBA00022801"/>
    </source>
</evidence>
<dbReference type="Proteomes" id="UP000321580">
    <property type="component" value="Unassembled WGS sequence"/>
</dbReference>
<protein>
    <submittedName>
        <fullName evidence="16">DNA-(Apurinic or apyrimidinic site) lyase</fullName>
    </submittedName>
</protein>
<evidence type="ECO:0000256" key="2">
    <source>
        <dbReference type="ARBA" id="ARBA00009409"/>
    </source>
</evidence>
<dbReference type="InterPro" id="IPR000214">
    <property type="entry name" value="Znf_DNA_glyclase/AP_lyase"/>
</dbReference>
<evidence type="ECO:0000256" key="12">
    <source>
        <dbReference type="ARBA" id="ARBA00023295"/>
    </source>
</evidence>
<dbReference type="Gene3D" id="3.20.190.10">
    <property type="entry name" value="MutM-like, N-terminal"/>
    <property type="match status" value="1"/>
</dbReference>
<comment type="similarity">
    <text evidence="2">Belongs to the FPG family.</text>
</comment>
<gene>
    <name evidence="16" type="ORF">FRY97_11070</name>
</gene>
<evidence type="ECO:0000313" key="16">
    <source>
        <dbReference type="EMBL" id="TXB63037.1"/>
    </source>
</evidence>
<comment type="catalytic activity">
    <reaction evidence="1">
        <text>Hydrolysis of DNA containing ring-opened 7-methylguanine residues, releasing 2,6-diamino-4-hydroxy-5-(N-methyl)formamidopyrimidine.</text>
        <dbReference type="EC" id="3.2.2.23"/>
    </reaction>
</comment>
<evidence type="ECO:0000313" key="17">
    <source>
        <dbReference type="Proteomes" id="UP000321580"/>
    </source>
</evidence>
<proteinExistence type="inferred from homology"/>
<evidence type="ECO:0000256" key="10">
    <source>
        <dbReference type="ARBA" id="ARBA00023239"/>
    </source>
</evidence>
<keyword evidence="12" id="KW-0326">Glycosidase</keyword>
<dbReference type="OrthoDB" id="9800855at2"/>
<dbReference type="SUPFAM" id="SSF81624">
    <property type="entry name" value="N-terminal domain of MutM-like DNA repair proteins"/>
    <property type="match status" value="1"/>
</dbReference>
<evidence type="ECO:0000256" key="13">
    <source>
        <dbReference type="PROSITE-ProRule" id="PRU00391"/>
    </source>
</evidence>
<dbReference type="Gene3D" id="1.10.8.50">
    <property type="match status" value="1"/>
</dbReference>
<evidence type="ECO:0000256" key="3">
    <source>
        <dbReference type="ARBA" id="ARBA00022723"/>
    </source>
</evidence>
<dbReference type="GO" id="GO:0003684">
    <property type="term" value="F:damaged DNA binding"/>
    <property type="evidence" value="ECO:0007669"/>
    <property type="project" value="InterPro"/>
</dbReference>
<keyword evidence="9" id="KW-0234">DNA repair</keyword>
<feature type="domain" description="FPG-type" evidence="14">
    <location>
        <begin position="236"/>
        <end position="261"/>
    </location>
</feature>
<dbReference type="GO" id="GO:0016829">
    <property type="term" value="F:lyase activity"/>
    <property type="evidence" value="ECO:0007669"/>
    <property type="project" value="UniProtKB-KW"/>
</dbReference>
<evidence type="ECO:0000256" key="11">
    <source>
        <dbReference type="ARBA" id="ARBA00023268"/>
    </source>
</evidence>
<dbReference type="InterPro" id="IPR015886">
    <property type="entry name" value="H2TH_FPG"/>
</dbReference>
<keyword evidence="7" id="KW-0862">Zinc</keyword>
<sequence length="264" mass="30374">MPELPEVNAKQLHFEQCALQQRIAKVDLIDPSYILKEIAPADFATKLRGRQFVSSYRRGKYFFAALDNGHYVLFHFGMSGRFRYYDAIAEQPKHERFAFVFENGYRLGFDCPRKFARIHYVPSLDGFIARKNLGEDALLISESQFLALAQNRKSTLKGFLLNQKYLAGMGNLYVDEVCWQQGIHPASRISALPLEKLKALFHNMQDILRQAVALNAEYSAYPESWLWNHRVPDGLCPKCLSSLEQDKVAGRTTYYCPQCQAFLE</sequence>
<reference evidence="16 17" key="1">
    <citation type="submission" date="2019-08" db="EMBL/GenBank/DDBJ databases">
        <title>Genome of Phaeodactylibacter luteus.</title>
        <authorList>
            <person name="Bowman J.P."/>
        </authorList>
    </citation>
    <scope>NUCLEOTIDE SEQUENCE [LARGE SCALE GENOMIC DNA]</scope>
    <source>
        <strain evidence="16 17">KCTC 42180</strain>
    </source>
</reference>
<dbReference type="GO" id="GO:0008534">
    <property type="term" value="F:oxidized purine nucleobase lesion DNA N-glycosylase activity"/>
    <property type="evidence" value="ECO:0007669"/>
    <property type="project" value="UniProtKB-EC"/>
</dbReference>
<dbReference type="InterPro" id="IPR035937">
    <property type="entry name" value="FPG_N"/>
</dbReference>
<dbReference type="InterPro" id="IPR012319">
    <property type="entry name" value="FPG_cat"/>
</dbReference>
<evidence type="ECO:0000256" key="5">
    <source>
        <dbReference type="ARBA" id="ARBA00022771"/>
    </source>
</evidence>
<dbReference type="Pfam" id="PF01149">
    <property type="entry name" value="Fapy_DNA_glyco"/>
    <property type="match status" value="1"/>
</dbReference>
<accession>A0A5C6RLC7</accession>
<name>A0A5C6RLC7_9BACT</name>
<keyword evidence="3" id="KW-0479">Metal-binding</keyword>
<evidence type="ECO:0000259" key="14">
    <source>
        <dbReference type="PROSITE" id="PS51066"/>
    </source>
</evidence>
<dbReference type="GO" id="GO:0006284">
    <property type="term" value="P:base-excision repair"/>
    <property type="evidence" value="ECO:0007669"/>
    <property type="project" value="InterPro"/>
</dbReference>
<organism evidence="16 17">
    <name type="scientific">Phaeodactylibacter luteus</name>
    <dbReference type="NCBI Taxonomy" id="1564516"/>
    <lineage>
        <taxon>Bacteria</taxon>
        <taxon>Pseudomonadati</taxon>
        <taxon>Bacteroidota</taxon>
        <taxon>Saprospiria</taxon>
        <taxon>Saprospirales</taxon>
        <taxon>Haliscomenobacteraceae</taxon>
        <taxon>Phaeodactylibacter</taxon>
    </lineage>
</organism>
<evidence type="ECO:0000256" key="9">
    <source>
        <dbReference type="ARBA" id="ARBA00023204"/>
    </source>
</evidence>
<dbReference type="SMART" id="SM00898">
    <property type="entry name" value="Fapy_DNA_glyco"/>
    <property type="match status" value="1"/>
</dbReference>
<dbReference type="AlphaFoldDB" id="A0A5C6RLC7"/>
<keyword evidence="11" id="KW-0511">Multifunctional enzyme</keyword>
<evidence type="ECO:0000259" key="15">
    <source>
        <dbReference type="PROSITE" id="PS51068"/>
    </source>
</evidence>
<dbReference type="GO" id="GO:0003906">
    <property type="term" value="F:DNA-(apurinic or apyrimidinic site) endonuclease activity"/>
    <property type="evidence" value="ECO:0007669"/>
    <property type="project" value="InterPro"/>
</dbReference>
<keyword evidence="4" id="KW-0227">DNA damage</keyword>
<evidence type="ECO:0000256" key="4">
    <source>
        <dbReference type="ARBA" id="ARBA00022763"/>
    </source>
</evidence>
<dbReference type="PANTHER" id="PTHR22993">
    <property type="entry name" value="FORMAMIDOPYRIMIDINE-DNA GLYCOSYLASE"/>
    <property type="match status" value="1"/>
</dbReference>
<dbReference type="SUPFAM" id="SSF46946">
    <property type="entry name" value="S13-like H2TH domain"/>
    <property type="match status" value="1"/>
</dbReference>
<keyword evidence="8" id="KW-0238">DNA-binding</keyword>
<keyword evidence="10 16" id="KW-0456">Lyase</keyword>
<dbReference type="Pfam" id="PF06831">
    <property type="entry name" value="H2TH"/>
    <property type="match status" value="1"/>
</dbReference>
<dbReference type="EMBL" id="VOOR01000020">
    <property type="protein sequence ID" value="TXB63037.1"/>
    <property type="molecule type" value="Genomic_DNA"/>
</dbReference>
<evidence type="ECO:0000256" key="7">
    <source>
        <dbReference type="ARBA" id="ARBA00022833"/>
    </source>
</evidence>
<keyword evidence="5 13" id="KW-0863">Zinc-finger</keyword>
<feature type="domain" description="Formamidopyrimidine-DNA glycosylase catalytic" evidence="15">
    <location>
        <begin position="2"/>
        <end position="116"/>
    </location>
</feature>
<evidence type="ECO:0000256" key="1">
    <source>
        <dbReference type="ARBA" id="ARBA00001668"/>
    </source>
</evidence>
<dbReference type="PROSITE" id="PS51068">
    <property type="entry name" value="FPG_CAT"/>
    <property type="match status" value="1"/>
</dbReference>
<dbReference type="SMART" id="SM01232">
    <property type="entry name" value="H2TH"/>
    <property type="match status" value="1"/>
</dbReference>
<dbReference type="PROSITE" id="PS51066">
    <property type="entry name" value="ZF_FPG_2"/>
    <property type="match status" value="1"/>
</dbReference>
<dbReference type="PANTHER" id="PTHR22993:SF9">
    <property type="entry name" value="FORMAMIDOPYRIMIDINE-DNA GLYCOSYLASE"/>
    <property type="match status" value="1"/>
</dbReference>
<keyword evidence="6" id="KW-0378">Hydrolase</keyword>